<protein>
    <submittedName>
        <fullName evidence="2">Uncharacterized protein</fullName>
    </submittedName>
</protein>
<feature type="region of interest" description="Disordered" evidence="1">
    <location>
        <begin position="47"/>
        <end position="82"/>
    </location>
</feature>
<feature type="compositionally biased region" description="Basic and acidic residues" evidence="1">
    <location>
        <begin position="1"/>
        <end position="17"/>
    </location>
</feature>
<gene>
    <name evidence="2" type="ORF">PXEA_LOCUS31292</name>
</gene>
<accession>A0A3S5B6E2</accession>
<keyword evidence="3" id="KW-1185">Reference proteome</keyword>
<comment type="caution">
    <text evidence="2">The sequence shown here is derived from an EMBL/GenBank/DDBJ whole genome shotgun (WGS) entry which is preliminary data.</text>
</comment>
<organism evidence="2 3">
    <name type="scientific">Protopolystoma xenopodis</name>
    <dbReference type="NCBI Taxonomy" id="117903"/>
    <lineage>
        <taxon>Eukaryota</taxon>
        <taxon>Metazoa</taxon>
        <taxon>Spiralia</taxon>
        <taxon>Lophotrochozoa</taxon>
        <taxon>Platyhelminthes</taxon>
        <taxon>Monogenea</taxon>
        <taxon>Polyopisthocotylea</taxon>
        <taxon>Polystomatidea</taxon>
        <taxon>Polystomatidae</taxon>
        <taxon>Protopolystoma</taxon>
    </lineage>
</organism>
<evidence type="ECO:0000313" key="2">
    <source>
        <dbReference type="EMBL" id="VEL37852.1"/>
    </source>
</evidence>
<feature type="compositionally biased region" description="Basic residues" evidence="1">
    <location>
        <begin position="19"/>
        <end position="30"/>
    </location>
</feature>
<evidence type="ECO:0000256" key="1">
    <source>
        <dbReference type="SAM" id="MobiDB-lite"/>
    </source>
</evidence>
<dbReference type="Proteomes" id="UP000784294">
    <property type="component" value="Unassembled WGS sequence"/>
</dbReference>
<proteinExistence type="predicted"/>
<dbReference type="EMBL" id="CAAALY010256147">
    <property type="protein sequence ID" value="VEL37852.1"/>
    <property type="molecule type" value="Genomic_DNA"/>
</dbReference>
<dbReference type="AlphaFoldDB" id="A0A3S5B6E2"/>
<reference evidence="2" key="1">
    <citation type="submission" date="2018-11" db="EMBL/GenBank/DDBJ databases">
        <authorList>
            <consortium name="Pathogen Informatics"/>
        </authorList>
    </citation>
    <scope>NUCLEOTIDE SEQUENCE</scope>
</reference>
<name>A0A3S5B6E2_9PLAT</name>
<sequence length="152" mass="16879">MKPSSDDVHFLMDESSSRFRPKRGRKSRGLRQHEDRIKANRLQYKIHPSSSVGTCGPRSWQDPRVEGKRSGARVGKTEGDKMRQLEKNEGIMSMENEENTTKHSTAVPVEPLHSYIQTALLRRGLGGIGNRVQESPSTVDPILAGGGEGLMV</sequence>
<evidence type="ECO:0000313" key="3">
    <source>
        <dbReference type="Proteomes" id="UP000784294"/>
    </source>
</evidence>
<feature type="compositionally biased region" description="Basic and acidic residues" evidence="1">
    <location>
        <begin position="61"/>
        <end position="82"/>
    </location>
</feature>
<feature type="region of interest" description="Disordered" evidence="1">
    <location>
        <begin position="1"/>
        <end position="33"/>
    </location>
</feature>